<keyword evidence="2" id="KW-1185">Reference proteome</keyword>
<evidence type="ECO:0000313" key="2">
    <source>
        <dbReference type="Proteomes" id="UP000800200"/>
    </source>
</evidence>
<dbReference type="EMBL" id="ML994647">
    <property type="protein sequence ID" value="KAF2182639.1"/>
    <property type="molecule type" value="Genomic_DNA"/>
</dbReference>
<dbReference type="AlphaFoldDB" id="A0A6A6DWM3"/>
<name>A0A6A6DWM3_9PEZI</name>
<gene>
    <name evidence="1" type="ORF">K469DRAFT_586189</name>
</gene>
<dbReference type="Proteomes" id="UP000800200">
    <property type="component" value="Unassembled WGS sequence"/>
</dbReference>
<reference evidence="1" key="1">
    <citation type="journal article" date="2020" name="Stud. Mycol.">
        <title>101 Dothideomycetes genomes: a test case for predicting lifestyles and emergence of pathogens.</title>
        <authorList>
            <person name="Haridas S."/>
            <person name="Albert R."/>
            <person name="Binder M."/>
            <person name="Bloem J."/>
            <person name="Labutti K."/>
            <person name="Salamov A."/>
            <person name="Andreopoulos B."/>
            <person name="Baker S."/>
            <person name="Barry K."/>
            <person name="Bills G."/>
            <person name="Bluhm B."/>
            <person name="Cannon C."/>
            <person name="Castanera R."/>
            <person name="Culley D."/>
            <person name="Daum C."/>
            <person name="Ezra D."/>
            <person name="Gonzalez J."/>
            <person name="Henrissat B."/>
            <person name="Kuo A."/>
            <person name="Liang C."/>
            <person name="Lipzen A."/>
            <person name="Lutzoni F."/>
            <person name="Magnuson J."/>
            <person name="Mondo S."/>
            <person name="Nolan M."/>
            <person name="Ohm R."/>
            <person name="Pangilinan J."/>
            <person name="Park H.-J."/>
            <person name="Ramirez L."/>
            <person name="Alfaro M."/>
            <person name="Sun H."/>
            <person name="Tritt A."/>
            <person name="Yoshinaga Y."/>
            <person name="Zwiers L.-H."/>
            <person name="Turgeon B."/>
            <person name="Goodwin S."/>
            <person name="Spatafora J."/>
            <person name="Crous P."/>
            <person name="Grigoriev I."/>
        </authorList>
    </citation>
    <scope>NUCLEOTIDE SEQUENCE</scope>
    <source>
        <strain evidence="1">CBS 207.26</strain>
    </source>
</reference>
<dbReference type="OrthoDB" id="5324497at2759"/>
<proteinExistence type="predicted"/>
<organism evidence="1 2">
    <name type="scientific">Zopfia rhizophila CBS 207.26</name>
    <dbReference type="NCBI Taxonomy" id="1314779"/>
    <lineage>
        <taxon>Eukaryota</taxon>
        <taxon>Fungi</taxon>
        <taxon>Dikarya</taxon>
        <taxon>Ascomycota</taxon>
        <taxon>Pezizomycotina</taxon>
        <taxon>Dothideomycetes</taxon>
        <taxon>Dothideomycetes incertae sedis</taxon>
        <taxon>Zopfiaceae</taxon>
        <taxon>Zopfia</taxon>
    </lineage>
</organism>
<evidence type="ECO:0008006" key="3">
    <source>
        <dbReference type="Google" id="ProtNLM"/>
    </source>
</evidence>
<protein>
    <recommendedName>
        <fullName evidence="3">JmjC domain-containing protein</fullName>
    </recommendedName>
</protein>
<accession>A0A6A6DWM3</accession>
<evidence type="ECO:0000313" key="1">
    <source>
        <dbReference type="EMBL" id="KAF2182639.1"/>
    </source>
</evidence>
<sequence length="400" mass="44865">MHQNASRYAVQRGLDLIAALLTKFSSKGTRLSQELPKYQSILREAIDGKAITYFEYITTDWGGDTPFTRHQYVVCSEQQAEAILESAPLKLPLLIPAAFSTTSSMANIRINEYLTYLSTKPSVDVHDYGEDLDAREKYIHPTIISSADAIKLFRDPNIEPVNFLNLAGYRPNPVPACMANLRQYSILRNTMEYDQSGKATNVHPNDLSSCTSFQILGKAGVFSMPHMDHHGVITTIRSEEGDKLWLECPALQEDEIISWGRDNVLALPSFPVYMTDGYIFIQPGGRAHSPFSLTDVHMSGTMHWDSRSMVPVLEQSLLELQYPTITNEEPAKEFNLKLARISELWNTHHPYYPWADEESRMEFNTLHKVGIDSCHLDLVPATPAKCKASNMPLGLVGVAG</sequence>